<organism evidence="2 3">
    <name type="scientific">Cohnella endophytica</name>
    <dbReference type="NCBI Taxonomy" id="2419778"/>
    <lineage>
        <taxon>Bacteria</taxon>
        <taxon>Bacillati</taxon>
        <taxon>Bacillota</taxon>
        <taxon>Bacilli</taxon>
        <taxon>Bacillales</taxon>
        <taxon>Paenibacillaceae</taxon>
        <taxon>Cohnella</taxon>
    </lineage>
</organism>
<feature type="chain" id="PRO_5019860154" evidence="1">
    <location>
        <begin position="27"/>
        <end position="155"/>
    </location>
</feature>
<accession>A0A494XGC5</accession>
<evidence type="ECO:0000256" key="1">
    <source>
        <dbReference type="SAM" id="SignalP"/>
    </source>
</evidence>
<dbReference type="OrthoDB" id="2865952at2"/>
<dbReference type="RefSeq" id="WP_120979030.1">
    <property type="nucleotide sequence ID" value="NZ_RBZM01000009.1"/>
</dbReference>
<evidence type="ECO:0000313" key="2">
    <source>
        <dbReference type="EMBL" id="RKP48892.1"/>
    </source>
</evidence>
<keyword evidence="1" id="KW-0732">Signal</keyword>
<name>A0A494XGC5_9BACL</name>
<dbReference type="Proteomes" id="UP000282076">
    <property type="component" value="Unassembled WGS sequence"/>
</dbReference>
<reference evidence="2 3" key="1">
    <citation type="submission" date="2018-10" db="EMBL/GenBank/DDBJ databases">
        <title>Cohnella sp. M2MS4P-1, whole genome shotgun sequence.</title>
        <authorList>
            <person name="Tuo L."/>
        </authorList>
    </citation>
    <scope>NUCLEOTIDE SEQUENCE [LARGE SCALE GENOMIC DNA]</scope>
    <source>
        <strain evidence="2 3">M2MS4P-1</strain>
    </source>
</reference>
<gene>
    <name evidence="2" type="ORF">D7Z26_21255</name>
</gene>
<keyword evidence="3" id="KW-1185">Reference proteome</keyword>
<feature type="signal peptide" evidence="1">
    <location>
        <begin position="1"/>
        <end position="26"/>
    </location>
</feature>
<sequence>MRNIFIKLLLCSLLALSFAAPDQASAQQSKKRQAQIPMLSQLSQISPNQLQVTYDQPVDQTKGTTPGNYWIQSTTEVTPTGIATLGKNDSVNNGNALTADKVMIQPVANNAQSFMLTFKQDIPKGMSYKMIICYVTQPGEPPYTGANGSAVFVGQ</sequence>
<evidence type="ECO:0000313" key="3">
    <source>
        <dbReference type="Proteomes" id="UP000282076"/>
    </source>
</evidence>
<comment type="caution">
    <text evidence="2">The sequence shown here is derived from an EMBL/GenBank/DDBJ whole genome shotgun (WGS) entry which is preliminary data.</text>
</comment>
<proteinExistence type="predicted"/>
<protein>
    <submittedName>
        <fullName evidence="2">Uncharacterized protein</fullName>
    </submittedName>
</protein>
<dbReference type="EMBL" id="RBZM01000009">
    <property type="protein sequence ID" value="RKP48892.1"/>
    <property type="molecule type" value="Genomic_DNA"/>
</dbReference>
<dbReference type="AlphaFoldDB" id="A0A494XGC5"/>